<accession>A0A246F795</accession>
<keyword evidence="2" id="KW-0645">Protease</keyword>
<evidence type="ECO:0000259" key="1">
    <source>
        <dbReference type="Pfam" id="PF05618"/>
    </source>
</evidence>
<dbReference type="STRING" id="46680.GCA_000807755_06836"/>
<dbReference type="AlphaFoldDB" id="A0A246F795"/>
<organism evidence="2 3">
    <name type="scientific">Pseudomonas nitroreducens</name>
    <dbReference type="NCBI Taxonomy" id="46680"/>
    <lineage>
        <taxon>Bacteria</taxon>
        <taxon>Pseudomonadati</taxon>
        <taxon>Pseudomonadota</taxon>
        <taxon>Gammaproteobacteria</taxon>
        <taxon>Pseudomonadales</taxon>
        <taxon>Pseudomonadaceae</taxon>
        <taxon>Pseudomonas</taxon>
    </lineage>
</organism>
<dbReference type="GO" id="GO:0008233">
    <property type="term" value="F:peptidase activity"/>
    <property type="evidence" value="ECO:0007669"/>
    <property type="project" value="UniProtKB-KW"/>
</dbReference>
<evidence type="ECO:0000313" key="3">
    <source>
        <dbReference type="Proteomes" id="UP000198145"/>
    </source>
</evidence>
<dbReference type="InterPro" id="IPR021109">
    <property type="entry name" value="Peptidase_aspartic_dom_sf"/>
</dbReference>
<dbReference type="PANTHER" id="PTHR38037">
    <property type="entry name" value="ZN_PROTEASE DOMAIN-CONTAINING PROTEIN"/>
    <property type="match status" value="1"/>
</dbReference>
<dbReference type="SUPFAM" id="SSF50630">
    <property type="entry name" value="Acid proteases"/>
    <property type="match status" value="1"/>
</dbReference>
<keyword evidence="2" id="KW-0378">Hydrolase</keyword>
<gene>
    <name evidence="2" type="ORF">CEG18_20325</name>
</gene>
<name>A0A246F795_PSENT</name>
<reference evidence="2 3" key="1">
    <citation type="submission" date="2017-06" db="EMBL/GenBank/DDBJ databases">
        <title>Draft genome of Pseudomonas nitroreducens DF05.</title>
        <authorList>
            <person name="Iyer R."/>
        </authorList>
    </citation>
    <scope>NUCLEOTIDE SEQUENCE [LARGE SCALE GENOMIC DNA]</scope>
    <source>
        <strain evidence="2 3">DF05</strain>
    </source>
</reference>
<dbReference type="Proteomes" id="UP000198145">
    <property type="component" value="Unassembled WGS sequence"/>
</dbReference>
<protein>
    <submittedName>
        <fullName evidence="2">ATP-dependent zinc protease</fullName>
    </submittedName>
</protein>
<dbReference type="Pfam" id="PF05618">
    <property type="entry name" value="Zn_protease"/>
    <property type="match status" value="1"/>
</dbReference>
<dbReference type="Gene3D" id="2.40.70.10">
    <property type="entry name" value="Acid Proteases"/>
    <property type="match status" value="1"/>
</dbReference>
<dbReference type="InterPro" id="IPR008503">
    <property type="entry name" value="Asp_endopeptidase"/>
</dbReference>
<dbReference type="EMBL" id="NJBA01000007">
    <property type="protein sequence ID" value="OWP49088.1"/>
    <property type="molecule type" value="Genomic_DNA"/>
</dbReference>
<dbReference type="GO" id="GO:0006508">
    <property type="term" value="P:proteolysis"/>
    <property type="evidence" value="ECO:0007669"/>
    <property type="project" value="UniProtKB-KW"/>
</dbReference>
<dbReference type="eggNOG" id="COG4067">
    <property type="taxonomic scope" value="Bacteria"/>
</dbReference>
<feature type="domain" description="Retropepsin-like aspartic endopeptidase" evidence="1">
    <location>
        <begin position="9"/>
        <end position="146"/>
    </location>
</feature>
<proteinExistence type="predicted"/>
<comment type="caution">
    <text evidence="2">The sequence shown here is derived from an EMBL/GenBank/DDBJ whole genome shotgun (WGS) entry which is preliminary data.</text>
</comment>
<sequence length="158" mass="17560">MKTFDQLSVIGLREWIALPELGMVGLRAKIDTGASTSSLHASDIVPFQRDGQDWVRFVAHLGTQVQRRHRCEAPVVTMKTIKSSNGQAQTRYVIRTLLALGDRAWSVEFTLACRKTMRYRVLLGSKALVQGQLVVNPGLTYVQDKPLIMVPATLPGDQ</sequence>
<dbReference type="PANTHER" id="PTHR38037:SF1">
    <property type="entry name" value="ATP-DEPENDENT ZINC PROTEASE DOMAIN-CONTAINING PROTEIN-RELATED"/>
    <property type="match status" value="1"/>
</dbReference>
<evidence type="ECO:0000313" key="2">
    <source>
        <dbReference type="EMBL" id="OWP49088.1"/>
    </source>
</evidence>